<name>A0ABQ4R020_9HYPH</name>
<feature type="repeat" description="NHL" evidence="3">
    <location>
        <begin position="119"/>
        <end position="148"/>
    </location>
</feature>
<feature type="signal peptide" evidence="4">
    <location>
        <begin position="1"/>
        <end position="40"/>
    </location>
</feature>
<dbReference type="InterPro" id="IPR011964">
    <property type="entry name" value="YVTN_b-propeller_repeat"/>
</dbReference>
<dbReference type="PANTHER" id="PTHR47197:SF3">
    <property type="entry name" value="DIHYDRO-HEME D1 DEHYDROGENASE"/>
    <property type="match status" value="1"/>
</dbReference>
<dbReference type="PROSITE" id="PS51125">
    <property type="entry name" value="NHL"/>
    <property type="match status" value="1"/>
</dbReference>
<dbReference type="PANTHER" id="PTHR47197">
    <property type="entry name" value="PROTEIN NIRF"/>
    <property type="match status" value="1"/>
</dbReference>
<keyword evidence="7" id="KW-1185">Reference proteome</keyword>
<feature type="domain" description="YNCE-like beta-propeller" evidence="5">
    <location>
        <begin position="48"/>
        <end position="123"/>
    </location>
</feature>
<reference evidence="6" key="1">
    <citation type="journal article" date="2021" name="Front. Microbiol.">
        <title>Comprehensive Comparative Genomics and Phenotyping of Methylobacterium Species.</title>
        <authorList>
            <person name="Alessa O."/>
            <person name="Ogura Y."/>
            <person name="Fujitani Y."/>
            <person name="Takami H."/>
            <person name="Hayashi T."/>
            <person name="Sahin N."/>
            <person name="Tani A."/>
        </authorList>
    </citation>
    <scope>NUCLEOTIDE SEQUENCE</scope>
    <source>
        <strain evidence="6">KCTC 52305</strain>
    </source>
</reference>
<reference evidence="6" key="2">
    <citation type="submission" date="2021-08" db="EMBL/GenBank/DDBJ databases">
        <authorList>
            <person name="Tani A."/>
            <person name="Ola A."/>
            <person name="Ogura Y."/>
            <person name="Katsura K."/>
            <person name="Hayashi T."/>
        </authorList>
    </citation>
    <scope>NUCLEOTIDE SEQUENCE</scope>
    <source>
        <strain evidence="6">KCTC 52305</strain>
    </source>
</reference>
<organism evidence="6 7">
    <name type="scientific">Methylobacterium crusticola</name>
    <dbReference type="NCBI Taxonomy" id="1697972"/>
    <lineage>
        <taxon>Bacteria</taxon>
        <taxon>Pseudomonadati</taxon>
        <taxon>Pseudomonadota</taxon>
        <taxon>Alphaproteobacteria</taxon>
        <taxon>Hyphomicrobiales</taxon>
        <taxon>Methylobacteriaceae</taxon>
        <taxon>Methylobacterium</taxon>
    </lineage>
</organism>
<dbReference type="Gene3D" id="2.130.10.10">
    <property type="entry name" value="YVTN repeat-like/Quinoprotein amine dehydrogenase"/>
    <property type="match status" value="3"/>
</dbReference>
<dbReference type="Pfam" id="PF21783">
    <property type="entry name" value="YNCE"/>
    <property type="match status" value="1"/>
</dbReference>
<accession>A0ABQ4R020</accession>
<dbReference type="NCBIfam" id="TIGR02276">
    <property type="entry name" value="beta_rpt_yvtn"/>
    <property type="match status" value="3"/>
</dbReference>
<dbReference type="InterPro" id="IPR048433">
    <property type="entry name" value="YNCE-like_beta-prop"/>
</dbReference>
<evidence type="ECO:0000313" key="6">
    <source>
        <dbReference type="EMBL" id="GJD50305.1"/>
    </source>
</evidence>
<sequence length="336" mass="34860">MTRPDPARRRAGPRRPVRARTLLRRALLLALLAGGAPVPAGPARAEEAFVTAQNADAVDVIDLDGLRVVATIPVPGAPAGIALSPDRSRAYVTAPEGKALVVIDAAARRVERTVPLGGGPLGVGVNPVSGAVYVADWYARRLWQVNPGTLAVEAEIAVGTSPSGLAATPDGRWLVAADRDDDALSLVDTATRQRVAVIPVGTRPFGVTVAPDGARAYAANVGSNDVSVVDLAARREIARVPVGERPYAVALAGGRAFVTDQYGGTVSTFDTATLAPGPRLTVGDYPEGIQASRDGRRVYVANWESNTLSVIDVAGLSVTATVRTADGPRAFGLFVR</sequence>
<protein>
    <submittedName>
        <fullName evidence="6">Virginiamycin B lyase</fullName>
    </submittedName>
</protein>
<dbReference type="EMBL" id="BPQH01000009">
    <property type="protein sequence ID" value="GJD50305.1"/>
    <property type="molecule type" value="Genomic_DNA"/>
</dbReference>
<keyword evidence="1 4" id="KW-0732">Signal</keyword>
<dbReference type="InterPro" id="IPR015943">
    <property type="entry name" value="WD40/YVTN_repeat-like_dom_sf"/>
</dbReference>
<dbReference type="InterPro" id="IPR001258">
    <property type="entry name" value="NHL_repeat"/>
</dbReference>
<evidence type="ECO:0000256" key="2">
    <source>
        <dbReference type="ARBA" id="ARBA00022737"/>
    </source>
</evidence>
<evidence type="ECO:0000256" key="3">
    <source>
        <dbReference type="PROSITE-ProRule" id="PRU00504"/>
    </source>
</evidence>
<dbReference type="PROSITE" id="PS51318">
    <property type="entry name" value="TAT"/>
    <property type="match status" value="1"/>
</dbReference>
<evidence type="ECO:0000313" key="7">
    <source>
        <dbReference type="Proteomes" id="UP001055167"/>
    </source>
</evidence>
<dbReference type="Proteomes" id="UP001055167">
    <property type="component" value="Unassembled WGS sequence"/>
</dbReference>
<evidence type="ECO:0000259" key="5">
    <source>
        <dbReference type="Pfam" id="PF21783"/>
    </source>
</evidence>
<dbReference type="InterPro" id="IPR011048">
    <property type="entry name" value="Haem_d1_sf"/>
</dbReference>
<dbReference type="GO" id="GO:0016829">
    <property type="term" value="F:lyase activity"/>
    <property type="evidence" value="ECO:0007669"/>
    <property type="project" value="UniProtKB-KW"/>
</dbReference>
<proteinExistence type="predicted"/>
<gene>
    <name evidence="6" type="primary">vgb_1</name>
    <name evidence="6" type="ORF">OPKNFCMD_3044</name>
</gene>
<dbReference type="InterPro" id="IPR006311">
    <property type="entry name" value="TAT_signal"/>
</dbReference>
<dbReference type="SUPFAM" id="SSF51004">
    <property type="entry name" value="C-terminal (heme d1) domain of cytochrome cd1-nitrite reductase"/>
    <property type="match status" value="1"/>
</dbReference>
<feature type="chain" id="PRO_5047518887" evidence="4">
    <location>
        <begin position="41"/>
        <end position="336"/>
    </location>
</feature>
<keyword evidence="2" id="KW-0677">Repeat</keyword>
<keyword evidence="6" id="KW-0456">Lyase</keyword>
<comment type="caution">
    <text evidence="6">The sequence shown here is derived from an EMBL/GenBank/DDBJ whole genome shotgun (WGS) entry which is preliminary data.</text>
</comment>
<dbReference type="InterPro" id="IPR051200">
    <property type="entry name" value="Host-pathogen_enzymatic-act"/>
</dbReference>
<evidence type="ECO:0000256" key="1">
    <source>
        <dbReference type="ARBA" id="ARBA00022729"/>
    </source>
</evidence>
<evidence type="ECO:0000256" key="4">
    <source>
        <dbReference type="SAM" id="SignalP"/>
    </source>
</evidence>